<proteinExistence type="predicted"/>
<comment type="caution">
    <text evidence="1">The sequence shown here is derived from an EMBL/GenBank/DDBJ whole genome shotgun (WGS) entry which is preliminary data.</text>
</comment>
<reference evidence="1 2" key="1">
    <citation type="journal article" date="2021" name="Plant Biotechnol. J.">
        <title>Multi-omics assisted identification of the key and species-specific regulatory components of drought-tolerant mechanisms in Gossypium stocksii.</title>
        <authorList>
            <person name="Yu D."/>
            <person name="Ke L."/>
            <person name="Zhang D."/>
            <person name="Wu Y."/>
            <person name="Sun Y."/>
            <person name="Mei J."/>
            <person name="Sun J."/>
            <person name="Sun Y."/>
        </authorList>
    </citation>
    <scope>NUCLEOTIDE SEQUENCE [LARGE SCALE GENOMIC DNA]</scope>
    <source>
        <strain evidence="2">cv. E1</strain>
        <tissue evidence="1">Leaf</tissue>
    </source>
</reference>
<dbReference type="PANTHER" id="PTHR31973">
    <property type="entry name" value="POLYPROTEIN, PUTATIVE-RELATED"/>
    <property type="match status" value="1"/>
</dbReference>
<sequence length="295" mass="34304">MPENPIYGGSSYNNPILGPRLQIHPEVIGTDADVKEGFDNGEDFNYDIEDFNDPDLDEVSDNIDVEGSKEVEHVHAPSFKNPSHGIVLWNNRGTHMLSVDLDAVHEFPEYTNIVPVHRLALSSQLEELFVEKRFENKSDCVFAIEQYNMKLPIDYNAAKSTPTLYVVEWWRVDEGCGWWVQAAFIQRTQQWQIQKLEGRHTCTITYMMQYHQKLDAKSIYNCFKPLMKDMPTISVSVLITDMQAWFQYSVTYRKAWWVKQMAMEQLYSSWDKSYNEIQGWIGITLGYMLGTVMDL</sequence>
<dbReference type="PANTHER" id="PTHR31973:SF195">
    <property type="entry name" value="MUDR FAMILY TRANSPOSASE"/>
    <property type="match status" value="1"/>
</dbReference>
<dbReference type="AlphaFoldDB" id="A0A9D3UDS6"/>
<organism evidence="1 2">
    <name type="scientific">Gossypium stocksii</name>
    <dbReference type="NCBI Taxonomy" id="47602"/>
    <lineage>
        <taxon>Eukaryota</taxon>
        <taxon>Viridiplantae</taxon>
        <taxon>Streptophyta</taxon>
        <taxon>Embryophyta</taxon>
        <taxon>Tracheophyta</taxon>
        <taxon>Spermatophyta</taxon>
        <taxon>Magnoliopsida</taxon>
        <taxon>eudicotyledons</taxon>
        <taxon>Gunneridae</taxon>
        <taxon>Pentapetalae</taxon>
        <taxon>rosids</taxon>
        <taxon>malvids</taxon>
        <taxon>Malvales</taxon>
        <taxon>Malvaceae</taxon>
        <taxon>Malvoideae</taxon>
        <taxon>Gossypium</taxon>
    </lineage>
</organism>
<protein>
    <recommendedName>
        <fullName evidence="3">Transposase MuDR plant domain-containing protein</fullName>
    </recommendedName>
</protein>
<dbReference type="Proteomes" id="UP000828251">
    <property type="component" value="Unassembled WGS sequence"/>
</dbReference>
<accession>A0A9D3UDS6</accession>
<evidence type="ECO:0008006" key="3">
    <source>
        <dbReference type="Google" id="ProtNLM"/>
    </source>
</evidence>
<name>A0A9D3UDS6_9ROSI</name>
<evidence type="ECO:0000313" key="1">
    <source>
        <dbReference type="EMBL" id="KAH1038807.1"/>
    </source>
</evidence>
<keyword evidence="2" id="KW-1185">Reference proteome</keyword>
<dbReference type="EMBL" id="JAIQCV010000012">
    <property type="protein sequence ID" value="KAH1038807.1"/>
    <property type="molecule type" value="Genomic_DNA"/>
</dbReference>
<evidence type="ECO:0000313" key="2">
    <source>
        <dbReference type="Proteomes" id="UP000828251"/>
    </source>
</evidence>
<dbReference type="OrthoDB" id="1410710at2759"/>
<gene>
    <name evidence="1" type="ORF">J1N35_040550</name>
</gene>